<accession>A0A948RUT7</accession>
<proteinExistence type="predicted"/>
<feature type="domain" description="TIR" evidence="1">
    <location>
        <begin position="48"/>
        <end position="127"/>
    </location>
</feature>
<dbReference type="Gene3D" id="3.40.50.10140">
    <property type="entry name" value="Toll/interleukin-1 receptor homology (TIR) domain"/>
    <property type="match status" value="1"/>
</dbReference>
<dbReference type="InterPro" id="IPR000157">
    <property type="entry name" value="TIR_dom"/>
</dbReference>
<dbReference type="InterPro" id="IPR035897">
    <property type="entry name" value="Toll_tir_struct_dom_sf"/>
</dbReference>
<dbReference type="Proteomes" id="UP000777784">
    <property type="component" value="Unassembled WGS sequence"/>
</dbReference>
<dbReference type="AlphaFoldDB" id="A0A948RUT7"/>
<organism evidence="2 3">
    <name type="scientific">Eiseniibacteriota bacterium</name>
    <dbReference type="NCBI Taxonomy" id="2212470"/>
    <lineage>
        <taxon>Bacteria</taxon>
        <taxon>Candidatus Eiseniibacteriota</taxon>
    </lineage>
</organism>
<comment type="caution">
    <text evidence="2">The sequence shown here is derived from an EMBL/GenBank/DDBJ whole genome shotgun (WGS) entry which is preliminary data.</text>
</comment>
<evidence type="ECO:0000313" key="2">
    <source>
        <dbReference type="EMBL" id="MBU2689352.1"/>
    </source>
</evidence>
<dbReference type="EMBL" id="JAHJDP010000003">
    <property type="protein sequence ID" value="MBU2689352.1"/>
    <property type="molecule type" value="Genomic_DNA"/>
</dbReference>
<evidence type="ECO:0000259" key="1">
    <source>
        <dbReference type="Pfam" id="PF13676"/>
    </source>
</evidence>
<dbReference type="GO" id="GO:0007165">
    <property type="term" value="P:signal transduction"/>
    <property type="evidence" value="ECO:0007669"/>
    <property type="project" value="InterPro"/>
</dbReference>
<dbReference type="SUPFAM" id="SSF52200">
    <property type="entry name" value="Toll/Interleukin receptor TIR domain"/>
    <property type="match status" value="1"/>
</dbReference>
<dbReference type="Pfam" id="PF13676">
    <property type="entry name" value="TIR_2"/>
    <property type="match status" value="1"/>
</dbReference>
<name>A0A948RUT7_UNCEI</name>
<reference evidence="2" key="1">
    <citation type="submission" date="2021-05" db="EMBL/GenBank/DDBJ databases">
        <title>Energy efficiency and biological interactions define the core microbiome of deep oligotrophic groundwater.</title>
        <authorList>
            <person name="Mehrshad M."/>
            <person name="Lopez-Fernandez M."/>
            <person name="Bell E."/>
            <person name="Bernier-Latmani R."/>
            <person name="Bertilsson S."/>
            <person name="Dopson M."/>
        </authorList>
    </citation>
    <scope>NUCLEOTIDE SEQUENCE</scope>
    <source>
        <strain evidence="2">Modern_marine.mb.64</strain>
    </source>
</reference>
<evidence type="ECO:0000313" key="3">
    <source>
        <dbReference type="Proteomes" id="UP000777784"/>
    </source>
</evidence>
<keyword evidence="2" id="KW-0675">Receptor</keyword>
<sequence length="578" mass="66533">MPRKPEFTPYDGNDPFIFVSYAHRRPEDRPVQGDQYDEDIVFDDLEMIHRHGFRIWYDEGIHPAMLFMEIIRERLLRCDLFVIFSSPLSMTRDFVVMEMNIALDRRERENLPILPVFLSPDFRPYDPAHYLLKNTHSIERYGPAFAIDPYMLKLVHTLNDLAPQTRLDPIDRDSQTLGIGYLPTYDDIVEGVTALSKVEQERRREKFVIEFRNAMPEPDSYTMDDVFQLTSEVTGAIPRLREIPVARSQAAQPSNLLGKPLSIRHAFVAPLRLVTGLITRLDANWPPLVRSYGNLVRKDKMNKLDDLHYFIEFCWLAWGPSVSTAQMMREKGRFVVLQAAFGDEANSLPLILPRSTWRTFTRKTGIRLERGRPSRLTNALIVKPGADDFFAELREHELFRDVFRDPKEVALYLPCEETGLLAGGLEPLPNTDDAFYSTAYVWLMLEQTDSKGVPPAELTPGMVIPFFEHANLAPGKSLDFLQHCLVRKALHHVLLCARDKDYGKDGYYRFATALFPEQILEIFDAEIARFKRSDQEIISARLVIPKQSSAWRTPVEVINFADAVSEDIKRALAHTEEC</sequence>
<gene>
    <name evidence="2" type="ORF">KJ970_00360</name>
</gene>
<protein>
    <submittedName>
        <fullName evidence="2">Toll/interleukin-1 receptor domain-containing protein</fullName>
    </submittedName>
</protein>